<dbReference type="GO" id="GO:0008810">
    <property type="term" value="F:cellulase activity"/>
    <property type="evidence" value="ECO:0007669"/>
    <property type="project" value="UniProtKB-EC"/>
</dbReference>
<evidence type="ECO:0000256" key="1">
    <source>
        <dbReference type="ARBA" id="ARBA00000966"/>
    </source>
</evidence>
<evidence type="ECO:0000256" key="10">
    <source>
        <dbReference type="SAM" id="SignalP"/>
    </source>
</evidence>
<evidence type="ECO:0000256" key="7">
    <source>
        <dbReference type="ARBA" id="ARBA00023326"/>
    </source>
</evidence>
<dbReference type="PRINTS" id="PR00735">
    <property type="entry name" value="GLHYDRLASE8"/>
</dbReference>
<dbReference type="Pfam" id="PF01270">
    <property type="entry name" value="Glyco_hydro_8"/>
    <property type="match status" value="1"/>
</dbReference>
<dbReference type="SUPFAM" id="SSF48208">
    <property type="entry name" value="Six-hairpin glycosidases"/>
    <property type="match status" value="1"/>
</dbReference>
<evidence type="ECO:0000256" key="6">
    <source>
        <dbReference type="ARBA" id="ARBA00023295"/>
    </source>
</evidence>
<evidence type="ECO:0000256" key="3">
    <source>
        <dbReference type="ARBA" id="ARBA00022729"/>
    </source>
</evidence>
<evidence type="ECO:0000256" key="5">
    <source>
        <dbReference type="ARBA" id="ARBA00023001"/>
    </source>
</evidence>
<dbReference type="InterPro" id="IPR019834">
    <property type="entry name" value="Glyco_hydro_8_CS"/>
</dbReference>
<comment type="similarity">
    <text evidence="2 9">Belongs to the glycosyl hydrolase 8 (cellulase D) family.</text>
</comment>
<evidence type="ECO:0000313" key="11">
    <source>
        <dbReference type="EMBL" id="TCV95577.1"/>
    </source>
</evidence>
<keyword evidence="12" id="KW-1185">Reference proteome</keyword>
<feature type="active site" description="Nucleophile" evidence="8">
    <location>
        <position position="112"/>
    </location>
</feature>
<accession>A0A4R3YRS4</accession>
<dbReference type="InterPro" id="IPR012341">
    <property type="entry name" value="6hp_glycosidase-like_sf"/>
</dbReference>
<comment type="caution">
    <text evidence="11">The sequence shown here is derived from an EMBL/GenBank/DDBJ whole genome shotgun (WGS) entry which is preliminary data.</text>
</comment>
<feature type="signal peptide" evidence="10">
    <location>
        <begin position="1"/>
        <end position="24"/>
    </location>
</feature>
<evidence type="ECO:0000313" key="12">
    <source>
        <dbReference type="Proteomes" id="UP000295719"/>
    </source>
</evidence>
<protein>
    <recommendedName>
        <fullName evidence="9">Glucanase</fullName>
        <ecNumber evidence="9">3.2.1.-</ecNumber>
    </recommendedName>
</protein>
<evidence type="ECO:0000256" key="9">
    <source>
        <dbReference type="RuleBase" id="RU361167"/>
    </source>
</evidence>
<dbReference type="RefSeq" id="WP_131865676.1">
    <property type="nucleotide sequence ID" value="NZ_SMCR01000005.1"/>
</dbReference>
<keyword evidence="5" id="KW-0136">Cellulose degradation</keyword>
<proteinExistence type="inferred from homology"/>
<dbReference type="AlphaFoldDB" id="A0A4R3YRS4"/>
<evidence type="ECO:0000256" key="2">
    <source>
        <dbReference type="ARBA" id="ARBA00009209"/>
    </source>
</evidence>
<dbReference type="OrthoDB" id="9766708at2"/>
<evidence type="ECO:0000256" key="4">
    <source>
        <dbReference type="ARBA" id="ARBA00022801"/>
    </source>
</evidence>
<dbReference type="Gene3D" id="1.50.10.10">
    <property type="match status" value="1"/>
</dbReference>
<dbReference type="InterPro" id="IPR008928">
    <property type="entry name" value="6-hairpin_glycosidase_sf"/>
</dbReference>
<keyword evidence="7 9" id="KW-0119">Carbohydrate metabolism</keyword>
<gene>
    <name evidence="11" type="ORF">EDC52_105180</name>
</gene>
<evidence type="ECO:0000256" key="8">
    <source>
        <dbReference type="PROSITE-ProRule" id="PRU10058"/>
    </source>
</evidence>
<dbReference type="PROSITE" id="PS00812">
    <property type="entry name" value="GLYCOSYL_HYDROL_F8"/>
    <property type="match status" value="1"/>
</dbReference>
<keyword evidence="6 9" id="KW-0326">Glycosidase</keyword>
<keyword evidence="3 10" id="KW-0732">Signal</keyword>
<organism evidence="11 12">
    <name type="scientific">Biostraticola tofi</name>
    <dbReference type="NCBI Taxonomy" id="466109"/>
    <lineage>
        <taxon>Bacteria</taxon>
        <taxon>Pseudomonadati</taxon>
        <taxon>Pseudomonadota</taxon>
        <taxon>Gammaproteobacteria</taxon>
        <taxon>Enterobacterales</taxon>
        <taxon>Bruguierivoracaceae</taxon>
        <taxon>Biostraticola</taxon>
    </lineage>
</organism>
<dbReference type="GO" id="GO:0030245">
    <property type="term" value="P:cellulose catabolic process"/>
    <property type="evidence" value="ECO:0007669"/>
    <property type="project" value="UniProtKB-KW"/>
</dbReference>
<dbReference type="Proteomes" id="UP000295719">
    <property type="component" value="Unassembled WGS sequence"/>
</dbReference>
<keyword evidence="7 9" id="KW-0624">Polysaccharide degradation</keyword>
<dbReference type="InterPro" id="IPR002037">
    <property type="entry name" value="Glyco_hydro_8"/>
</dbReference>
<dbReference type="EMBL" id="SMCR01000005">
    <property type="protein sequence ID" value="TCV95577.1"/>
    <property type="molecule type" value="Genomic_DNA"/>
</dbReference>
<sequence>MVSAHRLAICFALALALLTGAVQAESAGWQQYKSRFMMPEGRIIDTGNHNVSHTEGQGFALLLAVYNDDRAAFDSLLNWTNKTLYRKDVGLYAWRYDPTGKPPVTDKNNASDGDTLIAWALLLAGDKWQQPSYTKASEKLQTAIAKHNVFSFAGYTIMLPGMYGFNRNSYLTLNPSYFMFPAWQAFYQHSHLKVWKDLDTDGRKLLSQMRFGAPKLPTDWVRLLADGTLSPSDGWPSRFSFDAVRIPLYLNWGNSNPPELGPYVAYWRQYDRLSTPAWVDVLTGAKPDYTLPPGLLAIRDATLSDKAQITDTLAPNEDYYSSSLHLLAYWSIR</sequence>
<dbReference type="EC" id="3.2.1.-" evidence="9"/>
<keyword evidence="4 9" id="KW-0378">Hydrolase</keyword>
<comment type="catalytic activity">
    <reaction evidence="1">
        <text>Endohydrolysis of (1-&gt;4)-beta-D-glucosidic linkages in cellulose, lichenin and cereal beta-D-glucans.</text>
        <dbReference type="EC" id="3.2.1.4"/>
    </reaction>
</comment>
<feature type="chain" id="PRO_5021019560" description="Glucanase" evidence="10">
    <location>
        <begin position="25"/>
        <end position="333"/>
    </location>
</feature>
<name>A0A4R3YRS4_9GAMM</name>
<reference evidence="11 12" key="1">
    <citation type="submission" date="2019-03" db="EMBL/GenBank/DDBJ databases">
        <title>Genomic Encyclopedia of Type Strains, Phase IV (KMG-IV): sequencing the most valuable type-strain genomes for metagenomic binning, comparative biology and taxonomic classification.</title>
        <authorList>
            <person name="Goeker M."/>
        </authorList>
    </citation>
    <scope>NUCLEOTIDE SEQUENCE [LARGE SCALE GENOMIC DNA]</scope>
    <source>
        <strain evidence="11 12">DSM 19580</strain>
    </source>
</reference>